<evidence type="ECO:0000259" key="2">
    <source>
        <dbReference type="Pfam" id="PF02397"/>
    </source>
</evidence>
<evidence type="ECO:0000256" key="1">
    <source>
        <dbReference type="ARBA" id="ARBA00006464"/>
    </source>
</evidence>
<keyword evidence="4" id="KW-1185">Reference proteome</keyword>
<dbReference type="RefSeq" id="WP_338222558.1">
    <property type="nucleotide sequence ID" value="NZ_BTPD01000001.1"/>
</dbReference>
<dbReference type="PANTHER" id="PTHR30576:SF0">
    <property type="entry name" value="UNDECAPRENYL-PHOSPHATE N-ACETYLGALACTOSAMINYL 1-PHOSPHATE TRANSFERASE-RELATED"/>
    <property type="match status" value="1"/>
</dbReference>
<name>A0ABQ6PII6_9BACT</name>
<feature type="domain" description="Bacterial sugar transferase" evidence="2">
    <location>
        <begin position="194"/>
        <end position="346"/>
    </location>
</feature>
<evidence type="ECO:0000313" key="3">
    <source>
        <dbReference type="EMBL" id="GMQ27756.1"/>
    </source>
</evidence>
<evidence type="ECO:0000313" key="4">
    <source>
        <dbReference type="Proteomes" id="UP001338309"/>
    </source>
</evidence>
<gene>
    <name evidence="3" type="ORF">Aconfl_03980</name>
</gene>
<dbReference type="EMBL" id="BTPD01000001">
    <property type="protein sequence ID" value="GMQ27756.1"/>
    <property type="molecule type" value="Genomic_DNA"/>
</dbReference>
<dbReference type="Pfam" id="PF02397">
    <property type="entry name" value="Bac_transf"/>
    <property type="match status" value="1"/>
</dbReference>
<comment type="caution">
    <text evidence="3">The sequence shown here is derived from an EMBL/GenBank/DDBJ whole genome shotgun (WGS) entry which is preliminary data.</text>
</comment>
<dbReference type="Proteomes" id="UP001338309">
    <property type="component" value="Unassembled WGS sequence"/>
</dbReference>
<proteinExistence type="inferred from homology"/>
<organism evidence="3 4">
    <name type="scientific">Algoriphagus confluentis</name>
    <dbReference type="NCBI Taxonomy" id="1697556"/>
    <lineage>
        <taxon>Bacteria</taxon>
        <taxon>Pseudomonadati</taxon>
        <taxon>Bacteroidota</taxon>
        <taxon>Cytophagia</taxon>
        <taxon>Cytophagales</taxon>
        <taxon>Cyclobacteriaceae</taxon>
        <taxon>Algoriphagus</taxon>
    </lineage>
</organism>
<reference evidence="3 4" key="1">
    <citation type="submission" date="2023-08" db="EMBL/GenBank/DDBJ databases">
        <title>Draft genome sequence of Algoriphagus confluentis.</title>
        <authorList>
            <person name="Takatani N."/>
            <person name="Hosokawa M."/>
            <person name="Sawabe T."/>
        </authorList>
    </citation>
    <scope>NUCLEOTIDE SEQUENCE [LARGE SCALE GENOMIC DNA]</scope>
    <source>
        <strain evidence="3 4">NBRC 111222</strain>
    </source>
</reference>
<sequence length="354" mass="41776">MIHFSLEEDRQNALIYDKLGVELSGFCEKYVDLSSSSLQVLSTSNVFNLEMLPLSEYSAIVNLAKMNDPRRINVFLEILNSKLYSNGYFIGCVETYANRRKKIFSKFILPFNWVIYLMDSIIHRFLPKFGLTKRFYFYLTKGKGRMVSRAEMFGRLYSCGFEVMDQVSLNNKLYFVAKKIGIPSFDHQATYGPLIKLRRVGKDGKIFRVYKLRTMYPYSEYLQDYVFKNHQLDEGGKFKNDFRVSPLGRFFRKFWLDEIPMIWNLLKGDMKIIGVRPLSNQYFNLYTKELQEKRIRTKPGLLPPFYADMPKTLEEIMASELKYLEAYEKSPLSTDLKYLWLILKNILFRGARSK</sequence>
<comment type="similarity">
    <text evidence="1">Belongs to the bacterial sugar transferase family.</text>
</comment>
<dbReference type="PANTHER" id="PTHR30576">
    <property type="entry name" value="COLANIC BIOSYNTHESIS UDP-GLUCOSE LIPID CARRIER TRANSFERASE"/>
    <property type="match status" value="1"/>
</dbReference>
<dbReference type="InterPro" id="IPR003362">
    <property type="entry name" value="Bact_transf"/>
</dbReference>
<protein>
    <recommendedName>
        <fullName evidence="2">Bacterial sugar transferase domain-containing protein</fullName>
    </recommendedName>
</protein>
<accession>A0ABQ6PII6</accession>